<dbReference type="Proteomes" id="UP000326565">
    <property type="component" value="Unassembled WGS sequence"/>
</dbReference>
<evidence type="ECO:0000313" key="2">
    <source>
        <dbReference type="EMBL" id="KAB8074557.1"/>
    </source>
</evidence>
<feature type="region of interest" description="Disordered" evidence="1">
    <location>
        <begin position="1"/>
        <end position="37"/>
    </location>
</feature>
<dbReference type="Gene3D" id="3.10.450.50">
    <property type="match status" value="1"/>
</dbReference>
<feature type="compositionally biased region" description="Low complexity" evidence="1">
    <location>
        <begin position="22"/>
        <end position="31"/>
    </location>
</feature>
<dbReference type="InterPro" id="IPR009959">
    <property type="entry name" value="Cyclase_SnoaL-like"/>
</dbReference>
<accession>A0A5N5X3G7</accession>
<reference evidence="2 3" key="1">
    <citation type="submission" date="2019-04" db="EMBL/GenBank/DDBJ databases">
        <title>Friends and foes A comparative genomics study of 23 Aspergillus species from section Flavi.</title>
        <authorList>
            <consortium name="DOE Joint Genome Institute"/>
            <person name="Kjaerbolling I."/>
            <person name="Vesth T."/>
            <person name="Frisvad J.C."/>
            <person name="Nybo J.L."/>
            <person name="Theobald S."/>
            <person name="Kildgaard S."/>
            <person name="Isbrandt T."/>
            <person name="Kuo A."/>
            <person name="Sato A."/>
            <person name="Lyhne E.K."/>
            <person name="Kogle M.E."/>
            <person name="Wiebenga A."/>
            <person name="Kun R.S."/>
            <person name="Lubbers R.J."/>
            <person name="Makela M.R."/>
            <person name="Barry K."/>
            <person name="Chovatia M."/>
            <person name="Clum A."/>
            <person name="Daum C."/>
            <person name="Haridas S."/>
            <person name="He G."/>
            <person name="LaButti K."/>
            <person name="Lipzen A."/>
            <person name="Mondo S."/>
            <person name="Riley R."/>
            <person name="Salamov A."/>
            <person name="Simmons B.A."/>
            <person name="Magnuson J.K."/>
            <person name="Henrissat B."/>
            <person name="Mortensen U.H."/>
            <person name="Larsen T.O."/>
            <person name="Devries R.P."/>
            <person name="Grigoriev I.V."/>
            <person name="Machida M."/>
            <person name="Baker S.E."/>
            <person name="Andersen M.R."/>
        </authorList>
    </citation>
    <scope>NUCLEOTIDE SEQUENCE [LARGE SCALE GENOMIC DNA]</scope>
    <source>
        <strain evidence="2 3">CBS 151.66</strain>
    </source>
</reference>
<dbReference type="EMBL" id="ML732208">
    <property type="protein sequence ID" value="KAB8074557.1"/>
    <property type="molecule type" value="Genomic_DNA"/>
</dbReference>
<evidence type="ECO:0000313" key="3">
    <source>
        <dbReference type="Proteomes" id="UP000326565"/>
    </source>
</evidence>
<dbReference type="PANTHER" id="PTHR38436:SF3">
    <property type="entry name" value="CARBOXYMETHYLENEBUTENOLIDASE-RELATED"/>
    <property type="match status" value="1"/>
</dbReference>
<evidence type="ECO:0000256" key="1">
    <source>
        <dbReference type="SAM" id="MobiDB-lite"/>
    </source>
</evidence>
<dbReference type="InterPro" id="IPR032710">
    <property type="entry name" value="NTF2-like_dom_sf"/>
</dbReference>
<dbReference type="PANTHER" id="PTHR38436">
    <property type="entry name" value="POLYKETIDE CYCLASE SNOAL-LIKE DOMAIN"/>
    <property type="match status" value="1"/>
</dbReference>
<dbReference type="OrthoDB" id="5440at2759"/>
<dbReference type="SUPFAM" id="SSF54427">
    <property type="entry name" value="NTF2-like"/>
    <property type="match status" value="1"/>
</dbReference>
<organism evidence="2 3">
    <name type="scientific">Aspergillus leporis</name>
    <dbReference type="NCBI Taxonomy" id="41062"/>
    <lineage>
        <taxon>Eukaryota</taxon>
        <taxon>Fungi</taxon>
        <taxon>Dikarya</taxon>
        <taxon>Ascomycota</taxon>
        <taxon>Pezizomycotina</taxon>
        <taxon>Eurotiomycetes</taxon>
        <taxon>Eurotiomycetidae</taxon>
        <taxon>Eurotiales</taxon>
        <taxon>Aspergillaceae</taxon>
        <taxon>Aspergillus</taxon>
        <taxon>Aspergillus subgen. Circumdati</taxon>
    </lineage>
</organism>
<feature type="compositionally biased region" description="Basic residues" evidence="1">
    <location>
        <begin position="1"/>
        <end position="14"/>
    </location>
</feature>
<evidence type="ECO:0008006" key="4">
    <source>
        <dbReference type="Google" id="ProtNLM"/>
    </source>
</evidence>
<name>A0A5N5X3G7_9EURO</name>
<dbReference type="AlphaFoldDB" id="A0A5N5X3G7"/>
<keyword evidence="3" id="KW-1185">Reference proteome</keyword>
<gene>
    <name evidence="2" type="ORF">BDV29DRAFT_122100</name>
</gene>
<protein>
    <recommendedName>
        <fullName evidence="4">Dienelactone hydrolase</fullName>
    </recommendedName>
</protein>
<dbReference type="GO" id="GO:0030638">
    <property type="term" value="P:polyketide metabolic process"/>
    <property type="evidence" value="ECO:0007669"/>
    <property type="project" value="InterPro"/>
</dbReference>
<proteinExistence type="predicted"/>
<sequence>MERIRQHIHRHHRSSTSGGASLQGPQSPSLSSDRRKKKNHVLRRLYITSDTADFDTNILRRFEAEGFTVEHIPFQGSTGDFERDRKELDNVIHEREDDLEPGERYAIVAYNKPAYLLLTSHHNPTTATNPFPLLCALVAYYPQISGTETHSNPIDCTTTSPCIVPPSTTSSSTASCYDTLSILPIQVHLAGHQSSSLWDAYNNHPSKKRHKCHLFFYPESEPGFAECTSKTHDAISARLAWSRGLDCLKRGFGWPGGSWKIPVVETLWEEYWRNLFYNRTDVDEVKSHAANTAGMMVGSAGGVPLNGDSDGENSDPTAELNETPMVNCVPTLVGGTHPAQITNFYTTQFFPTGPPSQSIRLLSRTTGTDRVVDELLLTFAHTEEIPWLLPKVPPTGKQVRIVIIMSASFIAGKLSRHNIYWDQASVLVQIGLLDPKLVPGSFSTTGKDREGRDVVERLPVVGGEGVDRVLF</sequence>